<evidence type="ECO:0000256" key="10">
    <source>
        <dbReference type="RuleBase" id="RU003835"/>
    </source>
</evidence>
<proteinExistence type="inferred from homology"/>
<sequence>MQMDYLILAINPGSTSTKVAVYYNSKLVKEQTLRHDVEELKVFKSIIDQADFRRNVIIDFIKEHDYELKDFDVFVGRGGMMKPLKNGGTYLVNKEMLRDLRSGEYGYHASNLGAILADGFAKEFNRPAYIVNPVCIDEFEDISRISGQKLIERRSVFHALNQKAIAMQFAKDIKKEYKDLNLIVTHLGGGISVGLHKKGRVIDCNNALGGDGPFSPERTGTIPTYPLVDLCFSGEYTKEEVKKLLVGQGGLVSYLGTNDARVVEERINAGDQEAKLHYDAMAYNVVKEIGSLYFAAKGEIDGILITGGIAYSDYFIKYLKDHINPIMPIKVYPGEDEMRSLAEGAMRVMLKQEKSQVY</sequence>
<dbReference type="RefSeq" id="WP_376739673.1">
    <property type="nucleotide sequence ID" value="NZ_CP051151.1"/>
</dbReference>
<reference evidence="11 12" key="1">
    <citation type="submission" date="2020-04" db="EMBL/GenBank/DDBJ databases">
        <authorList>
            <person name="Zheng R.K."/>
            <person name="Sun C.M."/>
        </authorList>
    </citation>
    <scope>NUCLEOTIDE SEQUENCE [LARGE SCALE GENOMIC DNA]</scope>
    <source>
        <strain evidence="12">zrk29</strain>
    </source>
</reference>
<keyword evidence="7 9" id="KW-0067">ATP-binding</keyword>
<dbReference type="PIRSF" id="PIRSF036458">
    <property type="entry name" value="Butyrate_kin"/>
    <property type="match status" value="1"/>
</dbReference>
<evidence type="ECO:0000256" key="2">
    <source>
        <dbReference type="ARBA" id="ARBA00008748"/>
    </source>
</evidence>
<accession>A0A7L6N5Q2</accession>
<comment type="subcellular location">
    <subcellularLocation>
        <location evidence="1 9">Cytoplasm</location>
    </subcellularLocation>
</comment>
<evidence type="ECO:0000256" key="9">
    <source>
        <dbReference type="HAMAP-Rule" id="MF_00542"/>
    </source>
</evidence>
<keyword evidence="12" id="KW-1185">Reference proteome</keyword>
<dbReference type="GO" id="GO:0005737">
    <property type="term" value="C:cytoplasm"/>
    <property type="evidence" value="ECO:0007669"/>
    <property type="project" value="UniProtKB-SubCell"/>
</dbReference>
<keyword evidence="4 9" id="KW-0808">Transferase</keyword>
<dbReference type="Proteomes" id="UP000512167">
    <property type="component" value="Chromosome"/>
</dbReference>
<dbReference type="InterPro" id="IPR023865">
    <property type="entry name" value="Aliphatic_acid_kinase_CS"/>
</dbReference>
<gene>
    <name evidence="9 11" type="primary">buk</name>
    <name evidence="11" type="ORF">HF295_03090</name>
</gene>
<evidence type="ECO:0000256" key="7">
    <source>
        <dbReference type="ARBA" id="ARBA00022840"/>
    </source>
</evidence>
<evidence type="ECO:0000256" key="8">
    <source>
        <dbReference type="ARBA" id="ARBA00048596"/>
    </source>
</evidence>
<dbReference type="NCBIfam" id="NF002834">
    <property type="entry name" value="PRK03011.1-5"/>
    <property type="match status" value="1"/>
</dbReference>
<dbReference type="GO" id="GO:0006083">
    <property type="term" value="P:acetate metabolic process"/>
    <property type="evidence" value="ECO:0007669"/>
    <property type="project" value="TreeGrafter"/>
</dbReference>
<dbReference type="InterPro" id="IPR043129">
    <property type="entry name" value="ATPase_NBD"/>
</dbReference>
<dbReference type="EMBL" id="CP051151">
    <property type="protein sequence ID" value="QLY39899.1"/>
    <property type="molecule type" value="Genomic_DNA"/>
</dbReference>
<dbReference type="NCBIfam" id="TIGR02707">
    <property type="entry name" value="butyr_kinase"/>
    <property type="match status" value="1"/>
</dbReference>
<dbReference type="PANTHER" id="PTHR21060">
    <property type="entry name" value="ACETATE KINASE"/>
    <property type="match status" value="1"/>
</dbReference>
<dbReference type="HAMAP" id="MF_00542">
    <property type="entry name" value="Butyrate_kinase"/>
    <property type="match status" value="1"/>
</dbReference>
<dbReference type="PRINTS" id="PR00471">
    <property type="entry name" value="ACETATEKNASE"/>
</dbReference>
<keyword evidence="5 9" id="KW-0547">Nucleotide-binding</keyword>
<dbReference type="CDD" id="cd24011">
    <property type="entry name" value="ASKHA_NBD_BK"/>
    <property type="match status" value="1"/>
</dbReference>
<dbReference type="EC" id="2.7.2.7" evidence="9"/>
<evidence type="ECO:0000256" key="6">
    <source>
        <dbReference type="ARBA" id="ARBA00022777"/>
    </source>
</evidence>
<evidence type="ECO:0000256" key="5">
    <source>
        <dbReference type="ARBA" id="ARBA00022741"/>
    </source>
</evidence>
<comment type="catalytic activity">
    <reaction evidence="8 9">
        <text>butanoate + ATP = butanoyl phosphate + ADP</text>
        <dbReference type="Rhea" id="RHEA:13585"/>
        <dbReference type="ChEBI" id="CHEBI:17968"/>
        <dbReference type="ChEBI" id="CHEBI:30616"/>
        <dbReference type="ChEBI" id="CHEBI:58079"/>
        <dbReference type="ChEBI" id="CHEBI:456216"/>
        <dbReference type="EC" id="2.7.2.7"/>
    </reaction>
</comment>
<dbReference type="PROSITE" id="PS01075">
    <property type="entry name" value="ACETATE_KINASE_1"/>
    <property type="match status" value="1"/>
</dbReference>
<keyword evidence="3 9" id="KW-0963">Cytoplasm</keyword>
<evidence type="ECO:0000256" key="4">
    <source>
        <dbReference type="ARBA" id="ARBA00022679"/>
    </source>
</evidence>
<protein>
    <recommendedName>
        <fullName evidence="9">Probable butyrate kinase</fullName>
        <shortName evidence="9">BK</shortName>
        <ecNumber evidence="9">2.7.2.7</ecNumber>
    </recommendedName>
    <alternativeName>
        <fullName evidence="9">Branched-chain carboxylic acid kinase</fullName>
    </alternativeName>
</protein>
<evidence type="ECO:0000256" key="1">
    <source>
        <dbReference type="ARBA" id="ARBA00004496"/>
    </source>
</evidence>
<keyword evidence="6 9" id="KW-0418">Kinase</keyword>
<evidence type="ECO:0000313" key="11">
    <source>
        <dbReference type="EMBL" id="QLY39899.1"/>
    </source>
</evidence>
<evidence type="ECO:0000256" key="3">
    <source>
        <dbReference type="ARBA" id="ARBA00022490"/>
    </source>
</evidence>
<dbReference type="SUPFAM" id="SSF53067">
    <property type="entry name" value="Actin-like ATPase domain"/>
    <property type="match status" value="2"/>
</dbReference>
<dbReference type="GO" id="GO:0047761">
    <property type="term" value="F:butyrate kinase activity"/>
    <property type="evidence" value="ECO:0007669"/>
    <property type="project" value="UniProtKB-UniRule"/>
</dbReference>
<evidence type="ECO:0000313" key="12">
    <source>
        <dbReference type="Proteomes" id="UP000512167"/>
    </source>
</evidence>
<dbReference type="GO" id="GO:0008776">
    <property type="term" value="F:acetate kinase activity"/>
    <property type="evidence" value="ECO:0007669"/>
    <property type="project" value="TreeGrafter"/>
</dbReference>
<organism evidence="11 12">
    <name type="scientific">Hujiaoplasma nucleasis</name>
    <dbReference type="NCBI Taxonomy" id="2725268"/>
    <lineage>
        <taxon>Bacteria</taxon>
        <taxon>Bacillati</taxon>
        <taxon>Mycoplasmatota</taxon>
        <taxon>Mollicutes</taxon>
        <taxon>Candidatus Izemoplasmatales</taxon>
        <taxon>Hujiaoplasmataceae</taxon>
        <taxon>Hujiaoplasma</taxon>
    </lineage>
</organism>
<comment type="similarity">
    <text evidence="2 9 10">Belongs to the acetokinase family.</text>
</comment>
<dbReference type="KEGG" id="tbk:HF295_03090"/>
<dbReference type="Gene3D" id="3.30.420.40">
    <property type="match status" value="2"/>
</dbReference>
<dbReference type="GO" id="GO:0005524">
    <property type="term" value="F:ATP binding"/>
    <property type="evidence" value="ECO:0007669"/>
    <property type="project" value="UniProtKB-KW"/>
</dbReference>
<dbReference type="AlphaFoldDB" id="A0A7L6N5Q2"/>
<name>A0A7L6N5Q2_9MOLU</name>
<dbReference type="Pfam" id="PF00871">
    <property type="entry name" value="Acetate_kinase"/>
    <property type="match status" value="1"/>
</dbReference>
<dbReference type="InterPro" id="IPR011245">
    <property type="entry name" value="Butyrate_kin"/>
</dbReference>
<dbReference type="PANTHER" id="PTHR21060:SF3">
    <property type="entry name" value="BUTYRATE KINASE 2-RELATED"/>
    <property type="match status" value="1"/>
</dbReference>
<dbReference type="InterPro" id="IPR000890">
    <property type="entry name" value="Aliphatic_acid_kin_short-chain"/>
</dbReference>